<protein>
    <submittedName>
        <fullName evidence="2">Reverse transcriptase domain-containing protein</fullName>
    </submittedName>
</protein>
<comment type="caution">
    <text evidence="2">The sequence shown here is derived from an EMBL/GenBank/DDBJ whole genome shotgun (WGS) entry which is preliminary data.</text>
</comment>
<dbReference type="AlphaFoldDB" id="A0A9Q4DKM6"/>
<accession>A0A9Q4DKM6</accession>
<keyword evidence="2" id="KW-0808">Transferase</keyword>
<proteinExistence type="predicted"/>
<evidence type="ECO:0000313" key="2">
    <source>
        <dbReference type="EMBL" id="MCY6524885.1"/>
    </source>
</evidence>
<dbReference type="EMBL" id="JAPQFC010000536">
    <property type="protein sequence ID" value="MCY6524885.1"/>
    <property type="molecule type" value="Genomic_DNA"/>
</dbReference>
<organism evidence="2 3">
    <name type="scientific">Actinobacillus pleuropneumoniae</name>
    <name type="common">Haemophilus pleuropneumoniae</name>
    <dbReference type="NCBI Taxonomy" id="715"/>
    <lineage>
        <taxon>Bacteria</taxon>
        <taxon>Pseudomonadati</taxon>
        <taxon>Pseudomonadota</taxon>
        <taxon>Gammaproteobacteria</taxon>
        <taxon>Pasteurellales</taxon>
        <taxon>Pasteurellaceae</taxon>
        <taxon>Actinobacillus</taxon>
    </lineage>
</organism>
<keyword evidence="2" id="KW-0548">Nucleotidyltransferase</keyword>
<dbReference type="GO" id="GO:0003964">
    <property type="term" value="F:RNA-directed DNA polymerase activity"/>
    <property type="evidence" value="ECO:0007669"/>
    <property type="project" value="UniProtKB-KW"/>
</dbReference>
<dbReference type="SUPFAM" id="SSF56672">
    <property type="entry name" value="DNA/RNA polymerases"/>
    <property type="match status" value="1"/>
</dbReference>
<evidence type="ECO:0000313" key="3">
    <source>
        <dbReference type="Proteomes" id="UP001077788"/>
    </source>
</evidence>
<dbReference type="Proteomes" id="UP001077788">
    <property type="component" value="Unassembled WGS sequence"/>
</dbReference>
<name>A0A9Q4DKM6_ACTPL</name>
<dbReference type="RefSeq" id="WP_267992056.1">
    <property type="nucleotide sequence ID" value="NZ_JAPQFC010000536.1"/>
</dbReference>
<dbReference type="InterPro" id="IPR043502">
    <property type="entry name" value="DNA/RNA_pol_sf"/>
</dbReference>
<dbReference type="Pfam" id="PF07727">
    <property type="entry name" value="RVT_2"/>
    <property type="match status" value="1"/>
</dbReference>
<gene>
    <name evidence="2" type="ORF">OYG11_11800</name>
</gene>
<keyword evidence="2" id="KW-0695">RNA-directed DNA polymerase</keyword>
<sequence length="153" mass="17777">MKQPEGFEIYDRKCHVCRLKKALYGLKQAPRAWYERIDSYLMKLGFTRSEADPNLYFKVEYDKPIILVLYVDDLFLIGADPLIHKCKRELASKFEMKDQGLEVWQKPGETFLSQGKYVVKILERFGMVECKPVTTPMELDFKKLSSSATGPVL</sequence>
<evidence type="ECO:0000259" key="1">
    <source>
        <dbReference type="Pfam" id="PF07727"/>
    </source>
</evidence>
<feature type="domain" description="Reverse transcriptase Ty1/copia-type" evidence="1">
    <location>
        <begin position="1"/>
        <end position="138"/>
    </location>
</feature>
<reference evidence="2" key="2">
    <citation type="submission" date="2022-12" db="EMBL/GenBank/DDBJ databases">
        <authorList>
            <person name="Kardos G."/>
            <person name="Sarkozi R."/>
            <person name="Laczko L."/>
            <person name="Marton S."/>
            <person name="Makrai L."/>
            <person name="Banyai K."/>
            <person name="Fodor L."/>
        </authorList>
    </citation>
    <scope>NUCLEOTIDE SEQUENCE</scope>
    <source>
        <strain evidence="2">84/14</strain>
    </source>
</reference>
<reference evidence="2" key="1">
    <citation type="journal article" date="2021" name="Vet Sci">
        <title>O-Serogroups and Pathovirotypes of Escherichia coli Isolated from Post-Weaning Piglets Showing Diarrhoea and/or Oedema in South Korea.</title>
        <authorList>
            <person name="Byun J.W."/>
            <person name="Moon B.Y."/>
            <person name="Do K.H."/>
            <person name="Lee K."/>
            <person name="Lee H.Y."/>
            <person name="Kim W.I."/>
            <person name="So B."/>
            <person name="Lee W.K."/>
        </authorList>
    </citation>
    <scope>NUCLEOTIDE SEQUENCE</scope>
    <source>
        <strain evidence="2">84/14</strain>
    </source>
</reference>
<dbReference type="InterPro" id="IPR013103">
    <property type="entry name" value="RVT_2"/>
</dbReference>